<gene>
    <name evidence="2" type="ORF">JKP88DRAFT_243510</name>
</gene>
<keyword evidence="1" id="KW-0732">Signal</keyword>
<comment type="caution">
    <text evidence="2">The sequence shown here is derived from an EMBL/GenBank/DDBJ whole genome shotgun (WGS) entry which is preliminary data.</text>
</comment>
<evidence type="ECO:0000313" key="2">
    <source>
        <dbReference type="EMBL" id="KAG5188521.1"/>
    </source>
</evidence>
<reference evidence="2" key="1">
    <citation type="submission" date="2021-02" db="EMBL/GenBank/DDBJ databases">
        <title>First Annotated Genome of the Yellow-green Alga Tribonema minus.</title>
        <authorList>
            <person name="Mahan K.M."/>
        </authorList>
    </citation>
    <scope>NUCLEOTIDE SEQUENCE</scope>
    <source>
        <strain evidence="2">UTEX B ZZ1240</strain>
    </source>
</reference>
<evidence type="ECO:0008006" key="4">
    <source>
        <dbReference type="Google" id="ProtNLM"/>
    </source>
</evidence>
<accession>A0A835Z8C2</accession>
<protein>
    <recommendedName>
        <fullName evidence="4">Secreted protein</fullName>
    </recommendedName>
</protein>
<dbReference type="AlphaFoldDB" id="A0A835Z8C2"/>
<organism evidence="2 3">
    <name type="scientific">Tribonema minus</name>
    <dbReference type="NCBI Taxonomy" id="303371"/>
    <lineage>
        <taxon>Eukaryota</taxon>
        <taxon>Sar</taxon>
        <taxon>Stramenopiles</taxon>
        <taxon>Ochrophyta</taxon>
        <taxon>PX clade</taxon>
        <taxon>Xanthophyceae</taxon>
        <taxon>Tribonematales</taxon>
        <taxon>Tribonemataceae</taxon>
        <taxon>Tribonema</taxon>
    </lineage>
</organism>
<feature type="chain" id="PRO_5032732214" description="Secreted protein" evidence="1">
    <location>
        <begin position="20"/>
        <end position="115"/>
    </location>
</feature>
<keyword evidence="3" id="KW-1185">Reference proteome</keyword>
<evidence type="ECO:0000313" key="3">
    <source>
        <dbReference type="Proteomes" id="UP000664859"/>
    </source>
</evidence>
<dbReference type="Proteomes" id="UP000664859">
    <property type="component" value="Unassembled WGS sequence"/>
</dbReference>
<proteinExistence type="predicted"/>
<dbReference type="EMBL" id="JAFCMP010000068">
    <property type="protein sequence ID" value="KAG5188521.1"/>
    <property type="molecule type" value="Genomic_DNA"/>
</dbReference>
<sequence length="115" mass="12636">MYSCTFVVVPLLISHTASALCNATSHELQHDTGGDCECPYASAPLHNLRGFCCVRDALCTSARHTCRVIGRCCSGGGGSAADNAAWRPVQWQQQRAQRLPAWLSTLWENEYWSCC</sequence>
<evidence type="ECO:0000256" key="1">
    <source>
        <dbReference type="SAM" id="SignalP"/>
    </source>
</evidence>
<name>A0A835Z8C2_9STRA</name>
<feature type="signal peptide" evidence="1">
    <location>
        <begin position="1"/>
        <end position="19"/>
    </location>
</feature>